<dbReference type="PANTHER" id="PTHR35192:SF2">
    <property type="entry name" value="APPLE DOMAIN-CONTAINING PROTEIN"/>
    <property type="match status" value="1"/>
</dbReference>
<name>A0A166E1T1_9AGAM</name>
<keyword evidence="4" id="KW-1185">Reference proteome</keyword>
<dbReference type="Proteomes" id="UP000076798">
    <property type="component" value="Unassembled WGS sequence"/>
</dbReference>
<dbReference type="Pfam" id="PF21671">
    <property type="entry name" value="CPL1-like"/>
    <property type="match status" value="1"/>
</dbReference>
<dbReference type="SMART" id="SM01411">
    <property type="entry name" value="Ephrin_rec_like"/>
    <property type="match status" value="2"/>
</dbReference>
<keyword evidence="1" id="KW-0732">Signal</keyword>
<evidence type="ECO:0000313" key="4">
    <source>
        <dbReference type="Proteomes" id="UP000076798"/>
    </source>
</evidence>
<proteinExistence type="predicted"/>
<gene>
    <name evidence="3" type="ORF">SISSUDRAFT_1046041</name>
</gene>
<dbReference type="EMBL" id="KV428051">
    <property type="protein sequence ID" value="KZT39127.1"/>
    <property type="molecule type" value="Genomic_DNA"/>
</dbReference>
<dbReference type="InterPro" id="IPR009030">
    <property type="entry name" value="Growth_fac_rcpt_cys_sf"/>
</dbReference>
<dbReference type="Gene3D" id="2.10.50.10">
    <property type="entry name" value="Tumor Necrosis Factor Receptor, subunit A, domain 2"/>
    <property type="match status" value="1"/>
</dbReference>
<dbReference type="InterPro" id="IPR048661">
    <property type="entry name" value="CPL1-like"/>
</dbReference>
<evidence type="ECO:0000259" key="2">
    <source>
        <dbReference type="Pfam" id="PF21671"/>
    </source>
</evidence>
<protein>
    <recommendedName>
        <fullName evidence="2">Protein CPL1-like domain-containing protein</fullName>
    </recommendedName>
</protein>
<sequence length="268" mass="28395">MKYSAAIVAPFFYLAGVIAFSPPCPPGFWQDAPASTTCRAADPGHYVPGYGATQQLECPKGTFISTSGASSCCSCCVGWYADQTTQTHCIQCPNVQKNNVVQQHGTTLHGGSESQSDCIFGMTPQPVGTCDEGLSGSCPNVNAPVPPTGKRKRNELPPRCPRRNQIVCPVQSHRGGYECVDADRDLESCGGCVGSADLDAPYDMSGVDCSVIPGVNNVRCFKGRCLVDSCAKGWAVSPNKTVCVRNHKMQAPSLQQHSLHGRGHEGGL</sequence>
<organism evidence="3 4">
    <name type="scientific">Sistotremastrum suecicum HHB10207 ss-3</name>
    <dbReference type="NCBI Taxonomy" id="1314776"/>
    <lineage>
        <taxon>Eukaryota</taxon>
        <taxon>Fungi</taxon>
        <taxon>Dikarya</taxon>
        <taxon>Basidiomycota</taxon>
        <taxon>Agaricomycotina</taxon>
        <taxon>Agaricomycetes</taxon>
        <taxon>Sistotremastrales</taxon>
        <taxon>Sistotremastraceae</taxon>
        <taxon>Sistotremastrum</taxon>
    </lineage>
</organism>
<feature type="signal peptide" evidence="1">
    <location>
        <begin position="1"/>
        <end position="19"/>
    </location>
</feature>
<dbReference type="InterPro" id="IPR038955">
    <property type="entry name" value="PriA/CPL1_fungi"/>
</dbReference>
<dbReference type="SUPFAM" id="SSF57184">
    <property type="entry name" value="Growth factor receptor domain"/>
    <property type="match status" value="1"/>
</dbReference>
<feature type="domain" description="Protein CPL1-like" evidence="2">
    <location>
        <begin position="177"/>
        <end position="244"/>
    </location>
</feature>
<dbReference type="AlphaFoldDB" id="A0A166E1T1"/>
<accession>A0A166E1T1</accession>
<evidence type="ECO:0000256" key="1">
    <source>
        <dbReference type="SAM" id="SignalP"/>
    </source>
</evidence>
<dbReference type="PANTHER" id="PTHR35192">
    <property type="entry name" value="PROTEIN, PUTATIVE-RELATED"/>
    <property type="match status" value="1"/>
</dbReference>
<dbReference type="OrthoDB" id="439917at2759"/>
<evidence type="ECO:0000313" key="3">
    <source>
        <dbReference type="EMBL" id="KZT39127.1"/>
    </source>
</evidence>
<reference evidence="3 4" key="1">
    <citation type="journal article" date="2016" name="Mol. Biol. Evol.">
        <title>Comparative Genomics of Early-Diverging Mushroom-Forming Fungi Provides Insights into the Origins of Lignocellulose Decay Capabilities.</title>
        <authorList>
            <person name="Nagy L.G."/>
            <person name="Riley R."/>
            <person name="Tritt A."/>
            <person name="Adam C."/>
            <person name="Daum C."/>
            <person name="Floudas D."/>
            <person name="Sun H."/>
            <person name="Yadav J.S."/>
            <person name="Pangilinan J."/>
            <person name="Larsson K.H."/>
            <person name="Matsuura K."/>
            <person name="Barry K."/>
            <person name="Labutti K."/>
            <person name="Kuo R."/>
            <person name="Ohm R.A."/>
            <person name="Bhattacharya S.S."/>
            <person name="Shirouzu T."/>
            <person name="Yoshinaga Y."/>
            <person name="Martin F.M."/>
            <person name="Grigoriev I.V."/>
            <person name="Hibbett D.S."/>
        </authorList>
    </citation>
    <scope>NUCLEOTIDE SEQUENCE [LARGE SCALE GENOMIC DNA]</scope>
    <source>
        <strain evidence="3 4">HHB10207 ss-3</strain>
    </source>
</reference>
<feature type="chain" id="PRO_5007872526" description="Protein CPL1-like domain-containing protein" evidence="1">
    <location>
        <begin position="20"/>
        <end position="268"/>
    </location>
</feature>